<sequence length="182" mass="21301">MKKDLRIVKTRRNIQTTLLTILSEKSFRQVTVKDICQEALINKSTFYAHYSDKYALLEDVVAHYSHLLKAEVGPRFTQLSATHLLFIFKNLETTLSQNKKAYLILLDIHEAEGDLAKELETYFCTLCLDYLEKHELKLQVPHHFFALVYASYLMQLLLWTLKTGENMQILELSQALEQILYE</sequence>
<organism evidence="4 5">
    <name type="scientific">Vagococcus entomophilus</name>
    <dbReference type="NCBI Taxonomy" id="1160095"/>
    <lineage>
        <taxon>Bacteria</taxon>
        <taxon>Bacillati</taxon>
        <taxon>Bacillota</taxon>
        <taxon>Bacilli</taxon>
        <taxon>Lactobacillales</taxon>
        <taxon>Enterococcaceae</taxon>
        <taxon>Vagococcus</taxon>
    </lineage>
</organism>
<dbReference type="Pfam" id="PF00440">
    <property type="entry name" value="TetR_N"/>
    <property type="match status" value="1"/>
</dbReference>
<keyword evidence="1 2" id="KW-0238">DNA-binding</keyword>
<accession>A0A430AGZ1</accession>
<dbReference type="InterPro" id="IPR001647">
    <property type="entry name" value="HTH_TetR"/>
</dbReference>
<dbReference type="SUPFAM" id="SSF46689">
    <property type="entry name" value="Homeodomain-like"/>
    <property type="match status" value="1"/>
</dbReference>
<evidence type="ECO:0000259" key="3">
    <source>
        <dbReference type="PROSITE" id="PS50977"/>
    </source>
</evidence>
<feature type="DNA-binding region" description="H-T-H motif" evidence="2">
    <location>
        <begin position="31"/>
        <end position="50"/>
    </location>
</feature>
<dbReference type="PROSITE" id="PS50977">
    <property type="entry name" value="HTH_TETR_2"/>
    <property type="match status" value="1"/>
</dbReference>
<dbReference type="Proteomes" id="UP000288669">
    <property type="component" value="Unassembled WGS sequence"/>
</dbReference>
<evidence type="ECO:0000256" key="1">
    <source>
        <dbReference type="ARBA" id="ARBA00023125"/>
    </source>
</evidence>
<dbReference type="Gene3D" id="1.10.357.10">
    <property type="entry name" value="Tetracycline Repressor, domain 2"/>
    <property type="match status" value="1"/>
</dbReference>
<dbReference type="InterPro" id="IPR050624">
    <property type="entry name" value="HTH-type_Tx_Regulator"/>
</dbReference>
<evidence type="ECO:0000256" key="2">
    <source>
        <dbReference type="PROSITE-ProRule" id="PRU00335"/>
    </source>
</evidence>
<reference evidence="4 5" key="1">
    <citation type="submission" date="2017-05" db="EMBL/GenBank/DDBJ databases">
        <title>Vagococcus spp. assemblies.</title>
        <authorList>
            <person name="Gulvik C.A."/>
        </authorList>
    </citation>
    <scope>NUCLEOTIDE SEQUENCE [LARGE SCALE GENOMIC DNA]</scope>
    <source>
        <strain evidence="4 5">DSM 24756</strain>
    </source>
</reference>
<dbReference type="RefSeq" id="WP_126824877.1">
    <property type="nucleotide sequence ID" value="NZ_JBHLWU010000002.1"/>
</dbReference>
<evidence type="ECO:0000313" key="5">
    <source>
        <dbReference type="Proteomes" id="UP000288669"/>
    </source>
</evidence>
<dbReference type="PANTHER" id="PTHR43479:SF7">
    <property type="entry name" value="TETR-FAMILY TRANSCRIPTIONAL REGULATOR"/>
    <property type="match status" value="1"/>
</dbReference>
<dbReference type="EMBL" id="NGJZ01000002">
    <property type="protein sequence ID" value="RSU07192.1"/>
    <property type="molecule type" value="Genomic_DNA"/>
</dbReference>
<dbReference type="GO" id="GO:0003677">
    <property type="term" value="F:DNA binding"/>
    <property type="evidence" value="ECO:0007669"/>
    <property type="project" value="UniProtKB-UniRule"/>
</dbReference>
<comment type="caution">
    <text evidence="4">The sequence shown here is derived from an EMBL/GenBank/DDBJ whole genome shotgun (WGS) entry which is preliminary data.</text>
</comment>
<evidence type="ECO:0000313" key="4">
    <source>
        <dbReference type="EMBL" id="RSU07192.1"/>
    </source>
</evidence>
<feature type="domain" description="HTH tetR-type" evidence="3">
    <location>
        <begin position="8"/>
        <end position="68"/>
    </location>
</feature>
<dbReference type="AlphaFoldDB" id="A0A430AGZ1"/>
<name>A0A430AGZ1_9ENTE</name>
<protein>
    <recommendedName>
        <fullName evidence="3">HTH tetR-type domain-containing protein</fullName>
    </recommendedName>
</protein>
<dbReference type="InterPro" id="IPR009057">
    <property type="entry name" value="Homeodomain-like_sf"/>
</dbReference>
<dbReference type="OrthoDB" id="9810250at2"/>
<proteinExistence type="predicted"/>
<keyword evidence="5" id="KW-1185">Reference proteome</keyword>
<gene>
    <name evidence="4" type="ORF">CBF30_08035</name>
</gene>
<dbReference type="PANTHER" id="PTHR43479">
    <property type="entry name" value="ACREF/ENVCD OPERON REPRESSOR-RELATED"/>
    <property type="match status" value="1"/>
</dbReference>